<dbReference type="InterPro" id="IPR023393">
    <property type="entry name" value="START-like_dom_sf"/>
</dbReference>
<organism evidence="1 2">
    <name type="scientific">Rhodococcus opacus M213</name>
    <dbReference type="NCBI Taxonomy" id="1129896"/>
    <lineage>
        <taxon>Bacteria</taxon>
        <taxon>Bacillati</taxon>
        <taxon>Actinomycetota</taxon>
        <taxon>Actinomycetes</taxon>
        <taxon>Mycobacteriales</taxon>
        <taxon>Nocardiaceae</taxon>
        <taxon>Rhodococcus</taxon>
    </lineage>
</organism>
<proteinExistence type="predicted"/>
<dbReference type="RefSeq" id="WP_005265077.1">
    <property type="nucleotide sequence ID" value="NZ_AJYC02000222.1"/>
</dbReference>
<dbReference type="AlphaFoldDB" id="K8X5C9"/>
<gene>
    <name evidence="1" type="ORF">WSS_A41600</name>
</gene>
<evidence type="ECO:0000313" key="1">
    <source>
        <dbReference type="EMBL" id="EKT76643.1"/>
    </source>
</evidence>
<dbReference type="EMBL" id="AJYC02000222">
    <property type="protein sequence ID" value="EKT76643.1"/>
    <property type="molecule type" value="Genomic_DNA"/>
</dbReference>
<dbReference type="Proteomes" id="UP000005951">
    <property type="component" value="Unassembled WGS sequence"/>
</dbReference>
<name>K8X5C9_RHOOP</name>
<comment type="caution">
    <text evidence="1">The sequence shown here is derived from an EMBL/GenBank/DDBJ whole genome shotgun (WGS) entry which is preliminary data.</text>
</comment>
<sequence length="146" mass="16609">MARITGEVLIDAAITEVFDTVADERNEPRYNPRIVRAEMLTHEPVGAGSRFVAEPKGLGARGRMVLEMVEYQRPHRLHNVICSSYAHAHGTLTFAETGGGTRLRWDWAMRLVGPMRVLTPVLVFVGPRWERRNWVDLKNYLEGPSR</sequence>
<dbReference type="InterPro" id="IPR019587">
    <property type="entry name" value="Polyketide_cyclase/dehydratase"/>
</dbReference>
<evidence type="ECO:0008006" key="3">
    <source>
        <dbReference type="Google" id="ProtNLM"/>
    </source>
</evidence>
<dbReference type="SUPFAM" id="SSF55961">
    <property type="entry name" value="Bet v1-like"/>
    <property type="match status" value="1"/>
</dbReference>
<accession>K8X5C9</accession>
<evidence type="ECO:0000313" key="2">
    <source>
        <dbReference type="Proteomes" id="UP000005951"/>
    </source>
</evidence>
<dbReference type="Gene3D" id="3.30.530.20">
    <property type="match status" value="1"/>
</dbReference>
<protein>
    <recommendedName>
        <fullName evidence="3">Polyketide cyclase/dehydrase</fullName>
    </recommendedName>
</protein>
<reference evidence="1 2" key="1">
    <citation type="journal article" date="2013" name="Genome Announc.">
        <title>Draft Genome Sequence of Rhodococcus opacus Strain M213 Shows a Diverse Catabolic Potential.</title>
        <authorList>
            <person name="Pathak A."/>
            <person name="Green S.J."/>
            <person name="Ogram A."/>
            <person name="Chauhan A."/>
        </authorList>
    </citation>
    <scope>NUCLEOTIDE SEQUENCE [LARGE SCALE GENOMIC DNA]</scope>
    <source>
        <strain evidence="1 2">M213</strain>
    </source>
</reference>
<dbReference type="Pfam" id="PF10604">
    <property type="entry name" value="Polyketide_cyc2"/>
    <property type="match status" value="1"/>
</dbReference>